<dbReference type="EMBL" id="JAINUG010000411">
    <property type="protein sequence ID" value="KAJ8372195.1"/>
    <property type="molecule type" value="Genomic_DNA"/>
</dbReference>
<keyword evidence="3" id="KW-1185">Reference proteome</keyword>
<proteinExistence type="predicted"/>
<reference evidence="2" key="1">
    <citation type="journal article" date="2023" name="Science">
        <title>Genome structures resolve the early diversification of teleost fishes.</title>
        <authorList>
            <person name="Parey E."/>
            <person name="Louis A."/>
            <person name="Montfort J."/>
            <person name="Bouchez O."/>
            <person name="Roques C."/>
            <person name="Iampietro C."/>
            <person name="Lluch J."/>
            <person name="Castinel A."/>
            <person name="Donnadieu C."/>
            <person name="Desvignes T."/>
            <person name="Floi Bucao C."/>
            <person name="Jouanno E."/>
            <person name="Wen M."/>
            <person name="Mejri S."/>
            <person name="Dirks R."/>
            <person name="Jansen H."/>
            <person name="Henkel C."/>
            <person name="Chen W.J."/>
            <person name="Zahm M."/>
            <person name="Cabau C."/>
            <person name="Klopp C."/>
            <person name="Thompson A.W."/>
            <person name="Robinson-Rechavi M."/>
            <person name="Braasch I."/>
            <person name="Lecointre G."/>
            <person name="Bobe J."/>
            <person name="Postlethwait J.H."/>
            <person name="Berthelot C."/>
            <person name="Roest Crollius H."/>
            <person name="Guiguen Y."/>
        </authorList>
    </citation>
    <scope>NUCLEOTIDE SEQUENCE</scope>
    <source>
        <strain evidence="2">NC1722</strain>
    </source>
</reference>
<sequence>MKVQLINIRAGDWLGVGIGGGRDRWDGRESWRGCPPYHLIKLSSTTELKHRPSGRRSREVGQGHGAGVFTSSCGSPGLLTAEGREGRAAAGSRPCCCAPSVERRGCIRERGRSALKP</sequence>
<comment type="caution">
    <text evidence="2">The sequence shown here is derived from an EMBL/GenBank/DDBJ whole genome shotgun (WGS) entry which is preliminary data.</text>
</comment>
<protein>
    <submittedName>
        <fullName evidence="2">Uncharacterized protein</fullName>
    </submittedName>
</protein>
<accession>A0AAD7R9V5</accession>
<gene>
    <name evidence="2" type="ORF">AAFF_G00293700</name>
</gene>
<organism evidence="2 3">
    <name type="scientific">Aldrovandia affinis</name>
    <dbReference type="NCBI Taxonomy" id="143900"/>
    <lineage>
        <taxon>Eukaryota</taxon>
        <taxon>Metazoa</taxon>
        <taxon>Chordata</taxon>
        <taxon>Craniata</taxon>
        <taxon>Vertebrata</taxon>
        <taxon>Euteleostomi</taxon>
        <taxon>Actinopterygii</taxon>
        <taxon>Neopterygii</taxon>
        <taxon>Teleostei</taxon>
        <taxon>Notacanthiformes</taxon>
        <taxon>Halosauridae</taxon>
        <taxon>Aldrovandia</taxon>
    </lineage>
</organism>
<feature type="region of interest" description="Disordered" evidence="1">
    <location>
        <begin position="46"/>
        <end position="67"/>
    </location>
</feature>
<evidence type="ECO:0000256" key="1">
    <source>
        <dbReference type="SAM" id="MobiDB-lite"/>
    </source>
</evidence>
<evidence type="ECO:0000313" key="3">
    <source>
        <dbReference type="Proteomes" id="UP001221898"/>
    </source>
</evidence>
<dbReference type="AlphaFoldDB" id="A0AAD7R9V5"/>
<dbReference type="Proteomes" id="UP001221898">
    <property type="component" value="Unassembled WGS sequence"/>
</dbReference>
<evidence type="ECO:0000313" key="2">
    <source>
        <dbReference type="EMBL" id="KAJ8372195.1"/>
    </source>
</evidence>
<name>A0AAD7R9V5_9TELE</name>